<dbReference type="GO" id="GO:0015175">
    <property type="term" value="F:neutral L-amino acid transmembrane transporter activity"/>
    <property type="evidence" value="ECO:0007669"/>
    <property type="project" value="TreeGrafter"/>
</dbReference>
<dbReference type="WBParaSite" id="L893_g17423.t1">
    <property type="protein sequence ID" value="L893_g17423.t1"/>
    <property type="gene ID" value="L893_g17423"/>
</dbReference>
<comment type="caution">
    <text evidence="9">Lacks conserved residue(s) required for the propagation of feature annotation.</text>
</comment>
<reference evidence="11" key="1">
    <citation type="submission" date="2016-11" db="UniProtKB">
        <authorList>
            <consortium name="WormBaseParasite"/>
        </authorList>
    </citation>
    <scope>IDENTIFICATION</scope>
</reference>
<dbReference type="GO" id="GO:0005313">
    <property type="term" value="F:L-glutamate transmembrane transporter activity"/>
    <property type="evidence" value="ECO:0007669"/>
    <property type="project" value="TreeGrafter"/>
</dbReference>
<keyword evidence="7 9" id="KW-0472">Membrane</keyword>
<evidence type="ECO:0000256" key="4">
    <source>
        <dbReference type="ARBA" id="ARBA00022692"/>
    </source>
</evidence>
<keyword evidence="10" id="KW-1185">Reference proteome</keyword>
<evidence type="ECO:0000256" key="7">
    <source>
        <dbReference type="ARBA" id="ARBA00023136"/>
    </source>
</evidence>
<evidence type="ECO:0000256" key="3">
    <source>
        <dbReference type="ARBA" id="ARBA00022448"/>
    </source>
</evidence>
<feature type="transmembrane region" description="Helical" evidence="9">
    <location>
        <begin position="31"/>
        <end position="49"/>
    </location>
</feature>
<dbReference type="Gene3D" id="1.10.3860.10">
    <property type="entry name" value="Sodium:dicarboxylate symporter"/>
    <property type="match status" value="1"/>
</dbReference>
<proteinExistence type="inferred from homology"/>
<dbReference type="InterPro" id="IPR001991">
    <property type="entry name" value="Na-dicarboxylate_symporter"/>
</dbReference>
<keyword evidence="5 9" id="KW-0769">Symport</keyword>
<dbReference type="PANTHER" id="PTHR11958:SF99">
    <property type="entry name" value="SODIUM-DEPENDENT EXCITATORY AMINO ACID TRANSPORTER GLT-6-RELATED"/>
    <property type="match status" value="1"/>
</dbReference>
<accession>A0A1I7YKZ2</accession>
<evidence type="ECO:0000313" key="10">
    <source>
        <dbReference type="Proteomes" id="UP000095287"/>
    </source>
</evidence>
<comment type="subcellular location">
    <subcellularLocation>
        <location evidence="1 9">Membrane</location>
        <topology evidence="1 9">Multi-pass membrane protein</topology>
    </subcellularLocation>
</comment>
<dbReference type="Pfam" id="PF00375">
    <property type="entry name" value="SDF"/>
    <property type="match status" value="1"/>
</dbReference>
<feature type="transmembrane region" description="Helical" evidence="9">
    <location>
        <begin position="103"/>
        <end position="127"/>
    </location>
</feature>
<evidence type="ECO:0000256" key="8">
    <source>
        <dbReference type="ARBA" id="ARBA00023180"/>
    </source>
</evidence>
<dbReference type="PRINTS" id="PR00173">
    <property type="entry name" value="EDTRNSPORT"/>
</dbReference>
<evidence type="ECO:0000256" key="1">
    <source>
        <dbReference type="ARBA" id="ARBA00004141"/>
    </source>
</evidence>
<organism evidence="10 11">
    <name type="scientific">Steinernema glaseri</name>
    <dbReference type="NCBI Taxonomy" id="37863"/>
    <lineage>
        <taxon>Eukaryota</taxon>
        <taxon>Metazoa</taxon>
        <taxon>Ecdysozoa</taxon>
        <taxon>Nematoda</taxon>
        <taxon>Chromadorea</taxon>
        <taxon>Rhabditida</taxon>
        <taxon>Tylenchina</taxon>
        <taxon>Panagrolaimomorpha</taxon>
        <taxon>Strongyloidoidea</taxon>
        <taxon>Steinernematidae</taxon>
        <taxon>Steinernema</taxon>
    </lineage>
</organism>
<dbReference type="InterPro" id="IPR036458">
    <property type="entry name" value="Na:dicarbo_symporter_sf"/>
</dbReference>
<dbReference type="InterPro" id="IPR050746">
    <property type="entry name" value="DAACS"/>
</dbReference>
<dbReference type="GO" id="GO:0015501">
    <property type="term" value="F:glutamate:sodium symporter activity"/>
    <property type="evidence" value="ECO:0007669"/>
    <property type="project" value="TreeGrafter"/>
</dbReference>
<keyword evidence="3 9" id="KW-0813">Transport</keyword>
<dbReference type="PROSITE" id="PS00713">
    <property type="entry name" value="NA_DICARBOXYL_SYMP_1"/>
    <property type="match status" value="1"/>
</dbReference>
<evidence type="ECO:0000256" key="2">
    <source>
        <dbReference type="ARBA" id="ARBA00006148"/>
    </source>
</evidence>
<evidence type="ECO:0000256" key="9">
    <source>
        <dbReference type="RuleBase" id="RU361216"/>
    </source>
</evidence>
<comment type="similarity">
    <text evidence="2 9">Belongs to the dicarboxylate/amino acid:cation symporter (DAACS) (TC 2.A.23) family.</text>
</comment>
<dbReference type="SUPFAM" id="SSF118215">
    <property type="entry name" value="Proton glutamate symport protein"/>
    <property type="match status" value="1"/>
</dbReference>
<dbReference type="AlphaFoldDB" id="A0A1I7YKZ2"/>
<name>A0A1I7YKZ2_9BILA</name>
<dbReference type="PANTHER" id="PTHR11958">
    <property type="entry name" value="SODIUM/DICARBOXYLATE SYMPORTER-RELATED"/>
    <property type="match status" value="1"/>
</dbReference>
<dbReference type="Proteomes" id="UP000095287">
    <property type="component" value="Unplaced"/>
</dbReference>
<keyword evidence="8" id="KW-0325">Glycoprotein</keyword>
<evidence type="ECO:0000256" key="5">
    <source>
        <dbReference type="ARBA" id="ARBA00022847"/>
    </source>
</evidence>
<sequence length="256" mass="28535">MSSLSSLASRSRSRRDERRCRAVTVFMRKNLLLTLTIVAVVLGVFLGFVLRSFDLTQDTIQLINFPGEIFMQVLKLMILPLIFSSLISALAQMDAKESGQMGAITILYYMTTTVLSTITGIVMVLAIHPGDPTIKNDFSVNNSDDSNISPLDTFLDLVRNMFPENIVQATFERVQTSYVMVKPSYQKKTFNGTIVVPPLLRKSIISAEGMNILGIIVFCTGFGIVISKLGEKARIVVEFFVILDAVIMKFVETVMW</sequence>
<keyword evidence="6 9" id="KW-1133">Transmembrane helix</keyword>
<dbReference type="GO" id="GO:0005886">
    <property type="term" value="C:plasma membrane"/>
    <property type="evidence" value="ECO:0007669"/>
    <property type="project" value="TreeGrafter"/>
</dbReference>
<evidence type="ECO:0000256" key="6">
    <source>
        <dbReference type="ARBA" id="ARBA00022989"/>
    </source>
</evidence>
<dbReference type="InterPro" id="IPR018107">
    <property type="entry name" value="Na-dicarboxylate_symporter_CS"/>
</dbReference>
<evidence type="ECO:0000313" key="11">
    <source>
        <dbReference type="WBParaSite" id="L893_g17423.t1"/>
    </source>
</evidence>
<protein>
    <recommendedName>
        <fullName evidence="9">Amino acid transporter</fullName>
    </recommendedName>
</protein>
<feature type="transmembrane region" description="Helical" evidence="9">
    <location>
        <begin position="204"/>
        <end position="226"/>
    </location>
</feature>
<feature type="transmembrane region" description="Helical" evidence="9">
    <location>
        <begin position="69"/>
        <end position="91"/>
    </location>
</feature>
<keyword evidence="4 9" id="KW-0812">Transmembrane</keyword>